<feature type="compositionally biased region" description="Basic and acidic residues" evidence="1">
    <location>
        <begin position="93"/>
        <end position="109"/>
    </location>
</feature>
<gene>
    <name evidence="2" type="ORF">FIBRA_06544</name>
</gene>
<keyword evidence="3" id="KW-1185">Reference proteome</keyword>
<feature type="compositionally biased region" description="Basic and acidic residues" evidence="1">
    <location>
        <begin position="126"/>
        <end position="138"/>
    </location>
</feature>
<evidence type="ECO:0000313" key="3">
    <source>
        <dbReference type="Proteomes" id="UP000006352"/>
    </source>
</evidence>
<proteinExistence type="predicted"/>
<dbReference type="GeneID" id="24099282"/>
<organism evidence="2 3">
    <name type="scientific">Fibroporia radiculosa</name>
    <dbReference type="NCBI Taxonomy" id="599839"/>
    <lineage>
        <taxon>Eukaryota</taxon>
        <taxon>Fungi</taxon>
        <taxon>Dikarya</taxon>
        <taxon>Basidiomycota</taxon>
        <taxon>Agaricomycotina</taxon>
        <taxon>Agaricomycetes</taxon>
        <taxon>Polyporales</taxon>
        <taxon>Fibroporiaceae</taxon>
        <taxon>Fibroporia</taxon>
    </lineage>
</organism>
<accession>J4IBB5</accession>
<evidence type="ECO:0000256" key="1">
    <source>
        <dbReference type="SAM" id="MobiDB-lite"/>
    </source>
</evidence>
<feature type="region of interest" description="Disordered" evidence="1">
    <location>
        <begin position="46"/>
        <end position="68"/>
    </location>
</feature>
<protein>
    <submittedName>
        <fullName evidence="2">Uncharacterized protein</fullName>
    </submittedName>
</protein>
<dbReference type="RefSeq" id="XP_012183654.1">
    <property type="nucleotide sequence ID" value="XM_012328264.1"/>
</dbReference>
<dbReference type="EMBL" id="HE797153">
    <property type="protein sequence ID" value="CCM04371.1"/>
    <property type="molecule type" value="Genomic_DNA"/>
</dbReference>
<feature type="compositionally biased region" description="Polar residues" evidence="1">
    <location>
        <begin position="52"/>
        <end position="66"/>
    </location>
</feature>
<feature type="region of interest" description="Disordered" evidence="1">
    <location>
        <begin position="93"/>
        <end position="148"/>
    </location>
</feature>
<reference evidence="2 3" key="1">
    <citation type="journal article" date="2012" name="Appl. Environ. Microbiol.">
        <title>Short-read sequencing for genomic analysis of the brown rot fungus Fibroporia radiculosa.</title>
        <authorList>
            <person name="Tang J.D."/>
            <person name="Perkins A.D."/>
            <person name="Sonstegard T.S."/>
            <person name="Schroeder S.G."/>
            <person name="Burgess S.C."/>
            <person name="Diehl S.V."/>
        </authorList>
    </citation>
    <scope>NUCLEOTIDE SEQUENCE [LARGE SCALE GENOMIC DNA]</scope>
    <source>
        <strain evidence="2 3">TFFH 294</strain>
    </source>
</reference>
<dbReference type="Proteomes" id="UP000006352">
    <property type="component" value="Unassembled WGS sequence"/>
</dbReference>
<name>J4IBB5_9APHY</name>
<dbReference type="HOGENOM" id="CLU_1627074_0_0_1"/>
<dbReference type="InParanoid" id="J4IBB5"/>
<evidence type="ECO:0000313" key="2">
    <source>
        <dbReference type="EMBL" id="CCM04371.1"/>
    </source>
</evidence>
<sequence>MLESRVEVDPTQLVYLADVAIKGKHKGPAFPHKGAADYDFDDDDEVPDFLVGSSQDNAQGATTASESFERHGCLASSVNHEPGAPWARRRFEAAEEAKQARKRSGENVRKPRLMTESPTVTPRRARQFDQRVIAHADQDETTSSRTGMRAYVLDQARRLVTPQ</sequence>
<dbReference type="AlphaFoldDB" id="J4IBB5"/>